<reference evidence="9 10" key="1">
    <citation type="submission" date="2023-10" db="EMBL/GenBank/DDBJ databases">
        <title>Comparative genomics analysis reveals potential genetic determinants of host preference in Cryptosporidium xiaoi.</title>
        <authorList>
            <person name="Xiao L."/>
            <person name="Li J."/>
        </authorList>
    </citation>
    <scope>NUCLEOTIDE SEQUENCE [LARGE SCALE GENOMIC DNA]</scope>
    <source>
        <strain evidence="9 10">52996</strain>
    </source>
</reference>
<evidence type="ECO:0000256" key="3">
    <source>
        <dbReference type="ARBA" id="ARBA00017057"/>
    </source>
</evidence>
<evidence type="ECO:0000256" key="7">
    <source>
        <dbReference type="ARBA" id="ARBA00023136"/>
    </source>
</evidence>
<feature type="transmembrane region" description="Helical" evidence="8">
    <location>
        <begin position="69"/>
        <end position="87"/>
    </location>
</feature>
<dbReference type="GO" id="GO:0005787">
    <property type="term" value="C:signal peptidase complex"/>
    <property type="evidence" value="ECO:0007669"/>
    <property type="project" value="UniProtKB-UniRule"/>
</dbReference>
<feature type="transmembrane region" description="Helical" evidence="8">
    <location>
        <begin position="93"/>
        <end position="111"/>
    </location>
</feature>
<comment type="subcellular location">
    <subcellularLocation>
        <location evidence="1 8">Endoplasmic reticulum membrane</location>
        <topology evidence="1 8">Multi-pass membrane protein</topology>
    </subcellularLocation>
</comment>
<protein>
    <recommendedName>
        <fullName evidence="3 8">Signal peptidase complex subunit 2</fullName>
    </recommendedName>
</protein>
<comment type="caution">
    <text evidence="9">The sequence shown here is derived from an EMBL/GenBank/DDBJ whole genome shotgun (WGS) entry which is preliminary data.</text>
</comment>
<sequence length="215" mass="24705">MNGKILNNLKNNTEREKIKKKLYLEFELFKVSNLYNENDVIKSLSCVASSLISISGLKEEIQIYHRKNILMFIAVIFGLFGSVIFKFPENKPKILFCVIGFFITMFGTVLVDTYSPFPGHSSSYTIPSEKNENHSNFSLKNIWNYNKNASYITIKLDRPTNNIEFTIQKDDLKVAQTTYIGKLFASDGYINTDLVFDIISKLIVELHCNSDKKKN</sequence>
<keyword evidence="4 8" id="KW-0812">Transmembrane</keyword>
<evidence type="ECO:0000256" key="1">
    <source>
        <dbReference type="ARBA" id="ARBA00004477"/>
    </source>
</evidence>
<name>A0AAV9XWU9_9CRYT</name>
<dbReference type="GO" id="GO:0006465">
    <property type="term" value="P:signal peptide processing"/>
    <property type="evidence" value="ECO:0007669"/>
    <property type="project" value="UniProtKB-UniRule"/>
</dbReference>
<evidence type="ECO:0000256" key="5">
    <source>
        <dbReference type="ARBA" id="ARBA00022824"/>
    </source>
</evidence>
<proteinExistence type="inferred from homology"/>
<dbReference type="EMBL" id="JAWDEY010000015">
    <property type="protein sequence ID" value="KAK6589097.1"/>
    <property type="molecule type" value="Genomic_DNA"/>
</dbReference>
<keyword evidence="10" id="KW-1185">Reference proteome</keyword>
<organism evidence="9 10">
    <name type="scientific">Cryptosporidium xiaoi</name>
    <dbReference type="NCBI Taxonomy" id="659607"/>
    <lineage>
        <taxon>Eukaryota</taxon>
        <taxon>Sar</taxon>
        <taxon>Alveolata</taxon>
        <taxon>Apicomplexa</taxon>
        <taxon>Conoidasida</taxon>
        <taxon>Coccidia</taxon>
        <taxon>Eucoccidiorida</taxon>
        <taxon>Eimeriorina</taxon>
        <taxon>Cryptosporidiidae</taxon>
        <taxon>Cryptosporidium</taxon>
    </lineage>
</organism>
<keyword evidence="6 8" id="KW-1133">Transmembrane helix</keyword>
<dbReference type="GO" id="GO:0008233">
    <property type="term" value="F:peptidase activity"/>
    <property type="evidence" value="ECO:0007669"/>
    <property type="project" value="UniProtKB-UniRule"/>
</dbReference>
<evidence type="ECO:0000256" key="6">
    <source>
        <dbReference type="ARBA" id="ARBA00022989"/>
    </source>
</evidence>
<dbReference type="Proteomes" id="UP001311799">
    <property type="component" value="Unassembled WGS sequence"/>
</dbReference>
<dbReference type="InterPro" id="IPR009582">
    <property type="entry name" value="Spc2/SPCS2"/>
</dbReference>
<dbReference type="AlphaFoldDB" id="A0AAV9XWU9"/>
<accession>A0AAV9XWU9</accession>
<gene>
    <name evidence="9" type="ORF">RS030_233539</name>
</gene>
<keyword evidence="5 8" id="KW-0256">Endoplasmic reticulum</keyword>
<evidence type="ECO:0000313" key="10">
    <source>
        <dbReference type="Proteomes" id="UP001311799"/>
    </source>
</evidence>
<evidence type="ECO:0000256" key="8">
    <source>
        <dbReference type="RuleBase" id="RU368033"/>
    </source>
</evidence>
<evidence type="ECO:0000313" key="9">
    <source>
        <dbReference type="EMBL" id="KAK6589097.1"/>
    </source>
</evidence>
<comment type="similarity">
    <text evidence="2 8">Belongs to the SPCS2 family.</text>
</comment>
<evidence type="ECO:0000256" key="2">
    <source>
        <dbReference type="ARBA" id="ARBA00007324"/>
    </source>
</evidence>
<dbReference type="Pfam" id="PF06703">
    <property type="entry name" value="SPC25"/>
    <property type="match status" value="1"/>
</dbReference>
<evidence type="ECO:0000256" key="4">
    <source>
        <dbReference type="ARBA" id="ARBA00022692"/>
    </source>
</evidence>
<keyword evidence="7 8" id="KW-0472">Membrane</keyword>
<comment type="function">
    <text evidence="8">Component of the signal peptidase complex (SPC) which catalyzes the cleavage of N-terminal signal sequences from nascent proteins as they are translocated into the lumen of the endoplasmic reticulum. Enhances the enzymatic activity of SPC and facilitates the interactions between different components of the translocation site.</text>
</comment>